<accession>A0A8J5XQ85</accession>
<dbReference type="InterPro" id="IPR033690">
    <property type="entry name" value="Adenylat_kinase_CS"/>
</dbReference>
<dbReference type="Pfam" id="PF00406">
    <property type="entry name" value="ADK"/>
    <property type="match status" value="1"/>
</dbReference>
<feature type="signal peptide" evidence="6">
    <location>
        <begin position="1"/>
        <end position="23"/>
    </location>
</feature>
<evidence type="ECO:0000313" key="8">
    <source>
        <dbReference type="Proteomes" id="UP000751190"/>
    </source>
</evidence>
<sequence>MLMTTCTPFRSTLLLALAVGCAATIGAVQQGHAAHTRTPARSSAFARMEASRGGAMPRAARKVIIAGAPASGKGTQCELIKSQLGLVHLSTGDMLRAAVQAGTKVGLAAKEYMDGGKLVPDEVIIDLVRERLAQPDCEANGWLLDGFPRTAVQAAALRAAQIEPDLVLYLNVPDSMLIERVVGRRLDPETGRIYHLTFDPPPSDVVPRMTHRSDDTAEKAQVRLSQFHEHLGAILAAYQSVTVEIDGTRGKQDVFASISRVLEGSAIAA</sequence>
<proteinExistence type="inferred from homology"/>
<evidence type="ECO:0000313" key="7">
    <source>
        <dbReference type="EMBL" id="KAG8468224.1"/>
    </source>
</evidence>
<gene>
    <name evidence="7" type="ORF">KFE25_013307</name>
</gene>
<dbReference type="Proteomes" id="UP000751190">
    <property type="component" value="Unassembled WGS sequence"/>
</dbReference>
<dbReference type="EMBL" id="JAGTXO010000004">
    <property type="protein sequence ID" value="KAG8468224.1"/>
    <property type="molecule type" value="Genomic_DNA"/>
</dbReference>
<keyword evidence="8" id="KW-1185">Reference proteome</keyword>
<dbReference type="PRINTS" id="PR00094">
    <property type="entry name" value="ADENYLTKNASE"/>
</dbReference>
<evidence type="ECO:0000256" key="2">
    <source>
        <dbReference type="ARBA" id="ARBA00022679"/>
    </source>
</evidence>
<keyword evidence="3" id="KW-0547">Nucleotide-binding</keyword>
<comment type="caution">
    <text evidence="7">The sequence shown here is derived from an EMBL/GenBank/DDBJ whole genome shotgun (WGS) entry which is preliminary data.</text>
</comment>
<comment type="similarity">
    <text evidence="1 5">Belongs to the adenylate kinase family.</text>
</comment>
<feature type="chain" id="PRO_5035313720" description="Adenylate kinase" evidence="6">
    <location>
        <begin position="24"/>
        <end position="269"/>
    </location>
</feature>
<name>A0A8J5XQ85_DIALT</name>
<dbReference type="Gene3D" id="3.40.50.300">
    <property type="entry name" value="P-loop containing nucleotide triphosphate hydrolases"/>
    <property type="match status" value="1"/>
</dbReference>
<dbReference type="NCBIfam" id="TIGR01351">
    <property type="entry name" value="adk"/>
    <property type="match status" value="1"/>
</dbReference>
<keyword evidence="6" id="KW-0732">Signal</keyword>
<evidence type="ECO:0008006" key="9">
    <source>
        <dbReference type="Google" id="ProtNLM"/>
    </source>
</evidence>
<dbReference type="PROSITE" id="PS00113">
    <property type="entry name" value="ADENYLATE_KINASE"/>
    <property type="match status" value="1"/>
</dbReference>
<dbReference type="OrthoDB" id="439792at2759"/>
<evidence type="ECO:0000256" key="6">
    <source>
        <dbReference type="SAM" id="SignalP"/>
    </source>
</evidence>
<dbReference type="CDD" id="cd01428">
    <property type="entry name" value="ADK"/>
    <property type="match status" value="1"/>
</dbReference>
<dbReference type="GO" id="GO:0004017">
    <property type="term" value="F:AMP kinase activity"/>
    <property type="evidence" value="ECO:0007669"/>
    <property type="project" value="InterPro"/>
</dbReference>
<dbReference type="InterPro" id="IPR036193">
    <property type="entry name" value="ADK_active_lid_dom_sf"/>
</dbReference>
<dbReference type="OMA" id="YHEMLDG"/>
<keyword evidence="4 5" id="KW-0418">Kinase</keyword>
<evidence type="ECO:0000256" key="3">
    <source>
        <dbReference type="ARBA" id="ARBA00022741"/>
    </source>
</evidence>
<dbReference type="SUPFAM" id="SSF57774">
    <property type="entry name" value="Microbial and mitochondrial ADK, insert 'zinc finger' domain"/>
    <property type="match status" value="1"/>
</dbReference>
<dbReference type="AlphaFoldDB" id="A0A8J5XQ85"/>
<reference evidence="7" key="1">
    <citation type="submission" date="2021-05" db="EMBL/GenBank/DDBJ databases">
        <title>The genome of the haptophyte Pavlova lutheri (Diacronema luteri, Pavlovales) - a model for lipid biosynthesis in eukaryotic algae.</title>
        <authorList>
            <person name="Hulatt C.J."/>
            <person name="Posewitz M.C."/>
        </authorList>
    </citation>
    <scope>NUCLEOTIDE SEQUENCE</scope>
    <source>
        <strain evidence="7">NIVA-4/92</strain>
    </source>
</reference>
<dbReference type="InterPro" id="IPR027417">
    <property type="entry name" value="P-loop_NTPase"/>
</dbReference>
<evidence type="ECO:0000256" key="1">
    <source>
        <dbReference type="ARBA" id="ARBA00007220"/>
    </source>
</evidence>
<evidence type="ECO:0000256" key="4">
    <source>
        <dbReference type="ARBA" id="ARBA00022777"/>
    </source>
</evidence>
<dbReference type="HAMAP" id="MF_00235">
    <property type="entry name" value="Adenylate_kinase_Adk"/>
    <property type="match status" value="1"/>
</dbReference>
<protein>
    <recommendedName>
        <fullName evidence="9">Adenylate kinase</fullName>
    </recommendedName>
</protein>
<dbReference type="PANTHER" id="PTHR23359">
    <property type="entry name" value="NUCLEOTIDE KINASE"/>
    <property type="match status" value="1"/>
</dbReference>
<dbReference type="InterPro" id="IPR006259">
    <property type="entry name" value="Adenyl_kin_sub"/>
</dbReference>
<dbReference type="SUPFAM" id="SSF52540">
    <property type="entry name" value="P-loop containing nucleoside triphosphate hydrolases"/>
    <property type="match status" value="1"/>
</dbReference>
<dbReference type="GO" id="GO:0005524">
    <property type="term" value="F:ATP binding"/>
    <property type="evidence" value="ECO:0007669"/>
    <property type="project" value="InterPro"/>
</dbReference>
<keyword evidence="2 5" id="KW-0808">Transferase</keyword>
<organism evidence="7 8">
    <name type="scientific">Diacronema lutheri</name>
    <name type="common">Unicellular marine alga</name>
    <name type="synonym">Monochrysis lutheri</name>
    <dbReference type="NCBI Taxonomy" id="2081491"/>
    <lineage>
        <taxon>Eukaryota</taxon>
        <taxon>Haptista</taxon>
        <taxon>Haptophyta</taxon>
        <taxon>Pavlovophyceae</taxon>
        <taxon>Pavlovales</taxon>
        <taxon>Pavlovaceae</taxon>
        <taxon>Diacronema</taxon>
    </lineage>
</organism>
<evidence type="ECO:0000256" key="5">
    <source>
        <dbReference type="RuleBase" id="RU003330"/>
    </source>
</evidence>
<dbReference type="InterPro" id="IPR000850">
    <property type="entry name" value="Adenylat/UMP-CMP_kin"/>
</dbReference>